<dbReference type="OrthoDB" id="1739900at2"/>
<keyword evidence="1" id="KW-1133">Transmembrane helix</keyword>
<protein>
    <submittedName>
        <fullName evidence="3">Uncharacterized protein DUF3852</fullName>
    </submittedName>
</protein>
<dbReference type="AlphaFoldDB" id="A0A315XT36"/>
<organism evidence="3 4">
    <name type="scientific">Ruminococcus flavefaciens</name>
    <dbReference type="NCBI Taxonomy" id="1265"/>
    <lineage>
        <taxon>Bacteria</taxon>
        <taxon>Bacillati</taxon>
        <taxon>Bacillota</taxon>
        <taxon>Clostridia</taxon>
        <taxon>Eubacteriales</taxon>
        <taxon>Oscillospiraceae</taxon>
        <taxon>Ruminococcus</taxon>
    </lineage>
</organism>
<evidence type="ECO:0000256" key="2">
    <source>
        <dbReference type="SAM" id="SignalP"/>
    </source>
</evidence>
<evidence type="ECO:0000313" key="3">
    <source>
        <dbReference type="EMBL" id="PWJ09889.1"/>
    </source>
</evidence>
<name>A0A315XT36_RUMFL</name>
<keyword evidence="1" id="KW-0472">Membrane</keyword>
<gene>
    <name evidence="3" type="ORF">IE37_03323</name>
</gene>
<feature type="transmembrane region" description="Helical" evidence="1">
    <location>
        <begin position="54"/>
        <end position="76"/>
    </location>
</feature>
<accession>A0A315XT36</accession>
<feature type="transmembrane region" description="Helical" evidence="1">
    <location>
        <begin position="88"/>
        <end position="107"/>
    </location>
</feature>
<proteinExistence type="predicted"/>
<feature type="chain" id="PRO_5016292008" evidence="2">
    <location>
        <begin position="29"/>
        <end position="110"/>
    </location>
</feature>
<dbReference type="EMBL" id="QGDI01000018">
    <property type="protein sequence ID" value="PWJ09889.1"/>
    <property type="molecule type" value="Genomic_DNA"/>
</dbReference>
<evidence type="ECO:0000313" key="4">
    <source>
        <dbReference type="Proteomes" id="UP000245720"/>
    </source>
</evidence>
<dbReference type="Proteomes" id="UP000245720">
    <property type="component" value="Unassembled WGS sequence"/>
</dbReference>
<reference evidence="3 4" key="1">
    <citation type="submission" date="2018-05" db="EMBL/GenBank/DDBJ databases">
        <title>The Hungate 1000. A catalogue of reference genomes from the rumen microbiome.</title>
        <authorList>
            <person name="Kelly W."/>
        </authorList>
    </citation>
    <scope>NUCLEOTIDE SEQUENCE [LARGE SCALE GENOMIC DNA]</scope>
    <source>
        <strain evidence="3 4">SAb67</strain>
    </source>
</reference>
<dbReference type="Pfam" id="PF12963">
    <property type="entry name" value="DUF3852"/>
    <property type="match status" value="1"/>
</dbReference>
<dbReference type="RefSeq" id="WP_109727981.1">
    <property type="nucleotide sequence ID" value="NZ_QGDI01000018.1"/>
</dbReference>
<keyword evidence="2" id="KW-0732">Signal</keyword>
<keyword evidence="1" id="KW-0812">Transmembrane</keyword>
<sequence length="110" mass="12043">MRKLKTKLVCAVTAFMAMLNFAAMNAYAAGDVASAVESTWTSAKDQIQSVVNNVVFPVIDVILGVLLFVKIATAYLEYRKHGTLEWTPIAIIFGGLLFSLTAPLYVWSIL</sequence>
<comment type="caution">
    <text evidence="3">The sequence shown here is derived from an EMBL/GenBank/DDBJ whole genome shotgun (WGS) entry which is preliminary data.</text>
</comment>
<feature type="signal peptide" evidence="2">
    <location>
        <begin position="1"/>
        <end position="28"/>
    </location>
</feature>
<dbReference type="InterPro" id="IPR024330">
    <property type="entry name" value="DUF3852"/>
</dbReference>
<evidence type="ECO:0000256" key="1">
    <source>
        <dbReference type="SAM" id="Phobius"/>
    </source>
</evidence>